<dbReference type="Gene3D" id="2.40.160.200">
    <property type="entry name" value="LURP1-related"/>
    <property type="match status" value="1"/>
</dbReference>
<evidence type="ECO:0000256" key="1">
    <source>
        <dbReference type="ARBA" id="ARBA00005437"/>
    </source>
</evidence>
<keyword evidence="3" id="KW-1185">Reference proteome</keyword>
<dbReference type="OrthoDB" id="4863874at2"/>
<protein>
    <submittedName>
        <fullName evidence="2">Uncharacterized protein YxjI</fullName>
    </submittedName>
</protein>
<dbReference type="SUPFAM" id="SSF54518">
    <property type="entry name" value="Tubby C-terminal domain-like"/>
    <property type="match status" value="1"/>
</dbReference>
<dbReference type="InterPro" id="IPR007612">
    <property type="entry name" value="LOR"/>
</dbReference>
<comment type="similarity">
    <text evidence="1">Belongs to the LOR family.</text>
</comment>
<evidence type="ECO:0000313" key="3">
    <source>
        <dbReference type="Proteomes" id="UP000182598"/>
    </source>
</evidence>
<dbReference type="InterPro" id="IPR038595">
    <property type="entry name" value="LOR_sf"/>
</dbReference>
<dbReference type="AlphaFoldDB" id="A0A0K6H1W6"/>
<gene>
    <name evidence="2" type="ORF">Ga0061064_1035</name>
</gene>
<reference evidence="3" key="1">
    <citation type="submission" date="2015-08" db="EMBL/GenBank/DDBJ databases">
        <authorList>
            <person name="Varghese N."/>
        </authorList>
    </citation>
    <scope>NUCLEOTIDE SEQUENCE [LARGE SCALE GENOMIC DNA]</scope>
    <source>
        <strain evidence="3">DSM 27808</strain>
    </source>
</reference>
<dbReference type="EMBL" id="CYHB01000002">
    <property type="protein sequence ID" value="CUA84880.1"/>
    <property type="molecule type" value="Genomic_DNA"/>
</dbReference>
<evidence type="ECO:0000313" key="2">
    <source>
        <dbReference type="EMBL" id="CUA84880.1"/>
    </source>
</evidence>
<dbReference type="InterPro" id="IPR025659">
    <property type="entry name" value="Tubby-like_C"/>
</dbReference>
<name>A0A0K6H1W6_9GAMM</name>
<sequence>MARTLTFATRIVSLLGRIDITDSSSEQLAYYAKGEFALLKRRWRIYDHNNQELMQIHHKRLAIRPTFVVSGQLGPMTLQRKFFSLKREYWVTGGPYEGAVFKGNLLDLAFTITRNNQLLAKASEKLLSIRDTHNVEVLTDSHDDELFTVLAVVAMQLEKKASD</sequence>
<proteinExistence type="inferred from homology"/>
<dbReference type="RefSeq" id="WP_055438701.1">
    <property type="nucleotide sequence ID" value="NZ_CYHB01000002.1"/>
</dbReference>
<accession>A0A0K6H1W6</accession>
<dbReference type="Pfam" id="PF04525">
    <property type="entry name" value="LOR"/>
    <property type="match status" value="1"/>
</dbReference>
<organism evidence="2 3">
    <name type="scientific">Pseudidiomarina woesei</name>
    <dbReference type="NCBI Taxonomy" id="1381080"/>
    <lineage>
        <taxon>Bacteria</taxon>
        <taxon>Pseudomonadati</taxon>
        <taxon>Pseudomonadota</taxon>
        <taxon>Gammaproteobacteria</taxon>
        <taxon>Alteromonadales</taxon>
        <taxon>Idiomarinaceae</taxon>
        <taxon>Pseudidiomarina</taxon>
    </lineage>
</organism>
<dbReference type="Proteomes" id="UP000182598">
    <property type="component" value="Unassembled WGS sequence"/>
</dbReference>